<keyword evidence="3" id="KW-1185">Reference proteome</keyword>
<organism evidence="2 3">
    <name type="scientific">Janthinobacterium psychrotolerans</name>
    <dbReference type="NCBI Taxonomy" id="1747903"/>
    <lineage>
        <taxon>Bacteria</taxon>
        <taxon>Pseudomonadati</taxon>
        <taxon>Pseudomonadota</taxon>
        <taxon>Betaproteobacteria</taxon>
        <taxon>Burkholderiales</taxon>
        <taxon>Oxalobacteraceae</taxon>
        <taxon>Janthinobacterium</taxon>
    </lineage>
</organism>
<dbReference type="InterPro" id="IPR004360">
    <property type="entry name" value="Glyas_Fos-R_dOase_dom"/>
</dbReference>
<dbReference type="STRING" id="1747903.ASR47_100674"/>
<dbReference type="GO" id="GO:0051213">
    <property type="term" value="F:dioxygenase activity"/>
    <property type="evidence" value="ECO:0007669"/>
    <property type="project" value="UniProtKB-KW"/>
</dbReference>
<name>A0A1A7C0E4_9BURK</name>
<feature type="domain" description="VOC" evidence="1">
    <location>
        <begin position="237"/>
        <end position="362"/>
    </location>
</feature>
<dbReference type="PROSITE" id="PS51819">
    <property type="entry name" value="VOC"/>
    <property type="match status" value="2"/>
</dbReference>
<proteinExistence type="predicted"/>
<gene>
    <name evidence="2" type="ORF">ASR47_100674</name>
</gene>
<evidence type="ECO:0000259" key="1">
    <source>
        <dbReference type="PROSITE" id="PS51819"/>
    </source>
</evidence>
<dbReference type="EMBL" id="LOCQ01000057">
    <property type="protein sequence ID" value="OBV38474.1"/>
    <property type="molecule type" value="Genomic_DNA"/>
</dbReference>
<dbReference type="InterPro" id="IPR029068">
    <property type="entry name" value="Glyas_Bleomycin-R_OHBP_Dase"/>
</dbReference>
<reference evidence="2 3" key="1">
    <citation type="submission" date="2016-04" db="EMBL/GenBank/DDBJ databases">
        <title>Draft genome sequence of Janthinobacterium psychrotolerans sp. nov., isolated from freshwater sediments in Denmark.</title>
        <authorList>
            <person name="Gong X."/>
            <person name="Skrivergaard S."/>
            <person name="Korsgaard B.S."/>
            <person name="Schreiber L."/>
            <person name="Marshall I.P."/>
            <person name="Finster K."/>
            <person name="Schramm A."/>
        </authorList>
    </citation>
    <scope>NUCLEOTIDE SEQUENCE [LARGE SCALE GENOMIC DNA]</scope>
    <source>
        <strain evidence="2 3">S3-2</strain>
    </source>
</reference>
<dbReference type="Pfam" id="PF00903">
    <property type="entry name" value="Glyoxalase"/>
    <property type="match status" value="2"/>
</dbReference>
<protein>
    <submittedName>
        <fullName evidence="2">Catechol 2,3-dioxygenase</fullName>
    </submittedName>
</protein>
<dbReference type="AlphaFoldDB" id="A0A1A7C0E4"/>
<dbReference type="Proteomes" id="UP000092713">
    <property type="component" value="Unassembled WGS sequence"/>
</dbReference>
<keyword evidence="2" id="KW-0223">Dioxygenase</keyword>
<dbReference type="Gene3D" id="3.10.180.10">
    <property type="entry name" value="2,3-Dihydroxybiphenyl 1,2-Dioxygenase, domain 1"/>
    <property type="match status" value="2"/>
</dbReference>
<dbReference type="InterPro" id="IPR037523">
    <property type="entry name" value="VOC_core"/>
</dbReference>
<dbReference type="RefSeq" id="WP_065308727.1">
    <property type="nucleotide sequence ID" value="NZ_LOCQ01000057.1"/>
</dbReference>
<evidence type="ECO:0000313" key="3">
    <source>
        <dbReference type="Proteomes" id="UP000092713"/>
    </source>
</evidence>
<dbReference type="PATRIC" id="fig|1747903.4.peg.2023"/>
<dbReference type="OrthoDB" id="9797663at2"/>
<accession>A0A1A7C0E4</accession>
<dbReference type="SUPFAM" id="SSF54593">
    <property type="entry name" value="Glyoxalase/Bleomycin resistance protein/Dihydroxybiphenyl dioxygenase"/>
    <property type="match status" value="2"/>
</dbReference>
<sequence>MNTTKQACVVGGVTLPRPFKVRRLGHFGINVHDPEVSRHFYEKLLGFRISDVLDFGGRLPEEEMARHGPHVGYFARHGTEHHSFVFFPRRVLNAVYGFPADYPEVVTNQITWQVGSLREVVDGHDWFVKKEMRIQRSGRDLPGSNWNVYPFDPDGHVNELYYGIEQVGWNGQSKPYSMHKVRYTRPPDLPHPSEYAEVQACVREGIDGSTGWQQHEAMPETWNVDGVLLGRPYKVTRVGPVRLFVQDMEQSLRFYRDELGLMITEEVVWNGHRCVFLRANTEHHSLALYPMALRAELGLNPHATLFSFGMQVANYQQLRDAVAFLKNQGVTIKMLPPELFPGIDYCAFALDPDGFAIQLYYYMEQVGWDGRPRPAALRPVIDPQHWPDTVPAASDSFLGETYLGPWS</sequence>
<keyword evidence="2" id="KW-0560">Oxidoreductase</keyword>
<dbReference type="PANTHER" id="PTHR21366">
    <property type="entry name" value="GLYOXALASE FAMILY PROTEIN"/>
    <property type="match status" value="1"/>
</dbReference>
<evidence type="ECO:0000313" key="2">
    <source>
        <dbReference type="EMBL" id="OBV38474.1"/>
    </source>
</evidence>
<dbReference type="InterPro" id="IPR050383">
    <property type="entry name" value="GlyoxalaseI/FosfomycinResist"/>
</dbReference>
<feature type="domain" description="VOC" evidence="1">
    <location>
        <begin position="23"/>
        <end position="163"/>
    </location>
</feature>
<comment type="caution">
    <text evidence="2">The sequence shown here is derived from an EMBL/GenBank/DDBJ whole genome shotgun (WGS) entry which is preliminary data.</text>
</comment>